<name>A0A9J6ANK8_SOLCO</name>
<dbReference type="GO" id="GO:0019185">
    <property type="term" value="C:snRNA-activating protein complex"/>
    <property type="evidence" value="ECO:0007669"/>
    <property type="project" value="TreeGrafter"/>
</dbReference>
<dbReference type="Proteomes" id="UP000824120">
    <property type="component" value="Chromosome 2"/>
</dbReference>
<accession>A0A9J6ANK8</accession>
<reference evidence="2 3" key="1">
    <citation type="submission" date="2020-09" db="EMBL/GenBank/DDBJ databases">
        <title>De no assembly of potato wild relative species, Solanum commersonii.</title>
        <authorList>
            <person name="Cho K."/>
        </authorList>
    </citation>
    <scope>NUCLEOTIDE SEQUENCE [LARGE SCALE GENOMIC DNA]</scope>
    <source>
        <strain evidence="2">LZ3.2</strain>
        <tissue evidence="2">Leaf</tissue>
    </source>
</reference>
<evidence type="ECO:0000313" key="3">
    <source>
        <dbReference type="Proteomes" id="UP000824120"/>
    </source>
</evidence>
<dbReference type="EMBL" id="JACXVP010000002">
    <property type="protein sequence ID" value="KAG5626205.1"/>
    <property type="molecule type" value="Genomic_DNA"/>
</dbReference>
<dbReference type="GO" id="GO:0042796">
    <property type="term" value="P:snRNA transcription by RNA polymerase III"/>
    <property type="evidence" value="ECO:0007669"/>
    <property type="project" value="TreeGrafter"/>
</dbReference>
<dbReference type="OrthoDB" id="1935601at2759"/>
<feature type="transmembrane region" description="Helical" evidence="1">
    <location>
        <begin position="21"/>
        <end position="38"/>
    </location>
</feature>
<sequence length="162" mass="18745">MKRSTYGHKEKSTWISKKFSVQAFFIQSLYAYCIGYMVSTHSFFSKLGGLYETQPFKQKSAEYARAKDLGIKRASDMVDVENIKHIAQNQTLIGDVVGKTAEDWKTQKELFYHKTGISHQTIKESSEKSRISSPDQKWLKRRMAMKTSVRNLKKSFVCAERL</sequence>
<keyword evidence="1" id="KW-0472">Membrane</keyword>
<dbReference type="Pfam" id="PF09808">
    <property type="entry name" value="SNAPC1"/>
    <property type="match status" value="1"/>
</dbReference>
<keyword evidence="1" id="KW-0812">Transmembrane</keyword>
<evidence type="ECO:0000313" key="2">
    <source>
        <dbReference type="EMBL" id="KAG5626205.1"/>
    </source>
</evidence>
<dbReference type="PANTHER" id="PTHR15131">
    <property type="entry name" value="SMALL NUCLEAR RNA ACTIVATING COMPLEX, POLYPEPTIDE 1"/>
    <property type="match status" value="1"/>
</dbReference>
<keyword evidence="3" id="KW-1185">Reference proteome</keyword>
<comment type="caution">
    <text evidence="2">The sequence shown here is derived from an EMBL/GenBank/DDBJ whole genome shotgun (WGS) entry which is preliminary data.</text>
</comment>
<protein>
    <submittedName>
        <fullName evidence="2">Uncharacterized protein</fullName>
    </submittedName>
</protein>
<evidence type="ECO:0000256" key="1">
    <source>
        <dbReference type="SAM" id="Phobius"/>
    </source>
</evidence>
<dbReference type="AlphaFoldDB" id="A0A9J6ANK8"/>
<proteinExistence type="predicted"/>
<dbReference type="GO" id="GO:0042795">
    <property type="term" value="P:snRNA transcription by RNA polymerase II"/>
    <property type="evidence" value="ECO:0007669"/>
    <property type="project" value="TreeGrafter"/>
</dbReference>
<organism evidence="2 3">
    <name type="scientific">Solanum commersonii</name>
    <name type="common">Commerson's wild potato</name>
    <name type="synonym">Commerson's nightshade</name>
    <dbReference type="NCBI Taxonomy" id="4109"/>
    <lineage>
        <taxon>Eukaryota</taxon>
        <taxon>Viridiplantae</taxon>
        <taxon>Streptophyta</taxon>
        <taxon>Embryophyta</taxon>
        <taxon>Tracheophyta</taxon>
        <taxon>Spermatophyta</taxon>
        <taxon>Magnoliopsida</taxon>
        <taxon>eudicotyledons</taxon>
        <taxon>Gunneridae</taxon>
        <taxon>Pentapetalae</taxon>
        <taxon>asterids</taxon>
        <taxon>lamiids</taxon>
        <taxon>Solanales</taxon>
        <taxon>Solanaceae</taxon>
        <taxon>Solanoideae</taxon>
        <taxon>Solaneae</taxon>
        <taxon>Solanum</taxon>
    </lineage>
</organism>
<dbReference type="GO" id="GO:0043565">
    <property type="term" value="F:sequence-specific DNA binding"/>
    <property type="evidence" value="ECO:0007669"/>
    <property type="project" value="TreeGrafter"/>
</dbReference>
<dbReference type="PANTHER" id="PTHR15131:SF3">
    <property type="entry name" value="SNRNA-ACTIVATING PROTEIN COMPLEX SUBUNIT 1"/>
    <property type="match status" value="1"/>
</dbReference>
<keyword evidence="1" id="KW-1133">Transmembrane helix</keyword>
<dbReference type="InterPro" id="IPR019188">
    <property type="entry name" value="SNAPC1"/>
</dbReference>
<gene>
    <name evidence="2" type="ORF">H5410_011423</name>
</gene>